<dbReference type="STRING" id="482461.SAMN05216244_2524"/>
<accession>A0A1G9TCA5</accession>
<reference evidence="2" key="1">
    <citation type="submission" date="2016-10" db="EMBL/GenBank/DDBJ databases">
        <authorList>
            <person name="Varghese N."/>
            <person name="Submissions S."/>
        </authorList>
    </citation>
    <scope>NUCLEOTIDE SEQUENCE [LARGE SCALE GENOMIC DNA]</scope>
    <source>
        <strain evidence="2">CGMCC 1.6199</strain>
    </source>
</reference>
<sequence>MYKKIGTAIMTAVLGLALVGGGTFAYFSDTATSASTFSAGTLELSANPSTIVELDNLKPGDWTEKSFFLTNEGSLDIKKVLLYTDYTVTDQDGNPVSEELANQYAQALRVDFLKNTGDGDVFAYPVIVNSTSLFELKDMVLENAATEHELLSGNFMGLIDGIEAGNGENAEDSLYVKFSFKDSGEPQNELQGLRLNLEWTFEAKQEDGEER</sequence>
<gene>
    <name evidence="1" type="ORF">SAMN05216244_2524</name>
</gene>
<dbReference type="RefSeq" id="WP_342721508.1">
    <property type="nucleotide sequence ID" value="NZ_FNHF01000003.1"/>
</dbReference>
<protein>
    <submittedName>
        <fullName evidence="1">Spore coat-associated protein N</fullName>
    </submittedName>
</protein>
<evidence type="ECO:0000313" key="1">
    <source>
        <dbReference type="EMBL" id="SDM45232.1"/>
    </source>
</evidence>
<evidence type="ECO:0000313" key="2">
    <source>
        <dbReference type="Proteomes" id="UP000182347"/>
    </source>
</evidence>
<dbReference type="AlphaFoldDB" id="A0A1G9TCA5"/>
<keyword evidence="2" id="KW-1185">Reference proteome</keyword>
<dbReference type="EMBL" id="FNHF01000003">
    <property type="protein sequence ID" value="SDM45232.1"/>
    <property type="molecule type" value="Genomic_DNA"/>
</dbReference>
<organism evidence="1 2">
    <name type="scientific">Sediminibacillus halophilus</name>
    <dbReference type="NCBI Taxonomy" id="482461"/>
    <lineage>
        <taxon>Bacteria</taxon>
        <taxon>Bacillati</taxon>
        <taxon>Bacillota</taxon>
        <taxon>Bacilli</taxon>
        <taxon>Bacillales</taxon>
        <taxon>Bacillaceae</taxon>
        <taxon>Sediminibacillus</taxon>
    </lineage>
</organism>
<dbReference type="Pfam" id="PF12389">
    <property type="entry name" value="Peptidase_M73"/>
    <property type="match status" value="1"/>
</dbReference>
<dbReference type="InterPro" id="IPR022121">
    <property type="entry name" value="Peptidase_M73_camelysin"/>
</dbReference>
<dbReference type="NCBIfam" id="TIGR04088">
    <property type="entry name" value="cognate_SipW"/>
    <property type="match status" value="1"/>
</dbReference>
<dbReference type="Proteomes" id="UP000182347">
    <property type="component" value="Unassembled WGS sequence"/>
</dbReference>
<proteinExistence type="predicted"/>
<dbReference type="InterPro" id="IPR023833">
    <property type="entry name" value="Signal_pept_SipW-depend-type"/>
</dbReference>
<name>A0A1G9TCA5_9BACI</name>